<protein>
    <recommendedName>
        <fullName evidence="2">Acyltransferase 3 domain-containing protein</fullName>
    </recommendedName>
</protein>
<feature type="transmembrane region" description="Helical" evidence="1">
    <location>
        <begin position="175"/>
        <end position="196"/>
    </location>
</feature>
<comment type="caution">
    <text evidence="3">The sequence shown here is derived from an EMBL/GenBank/DDBJ whole genome shotgun (WGS) entry which is preliminary data.</text>
</comment>
<evidence type="ECO:0000313" key="4">
    <source>
        <dbReference type="Proteomes" id="UP000007820"/>
    </source>
</evidence>
<feature type="transmembrane region" description="Helical" evidence="1">
    <location>
        <begin position="300"/>
        <end position="324"/>
    </location>
</feature>
<proteinExistence type="predicted"/>
<keyword evidence="1" id="KW-1133">Transmembrane helix</keyword>
<dbReference type="STRING" id="908937.Prede_0012"/>
<feature type="transmembrane region" description="Helical" evidence="1">
    <location>
        <begin position="62"/>
        <end position="83"/>
    </location>
</feature>
<dbReference type="RefSeq" id="WP_005845571.1">
    <property type="nucleotide sequence ID" value="NC_019960.1"/>
</dbReference>
<dbReference type="InterPro" id="IPR002656">
    <property type="entry name" value="Acyl_transf_3_dom"/>
</dbReference>
<dbReference type="Proteomes" id="UP000007820">
    <property type="component" value="Unassembled WGS sequence"/>
</dbReference>
<feature type="transmembrane region" description="Helical" evidence="1">
    <location>
        <begin position="239"/>
        <end position="261"/>
    </location>
</feature>
<gene>
    <name evidence="3" type="ORF">HMPREF9136_1399</name>
</gene>
<feature type="transmembrane region" description="Helical" evidence="1">
    <location>
        <begin position="216"/>
        <end position="232"/>
    </location>
</feature>
<dbReference type="GO" id="GO:0016747">
    <property type="term" value="F:acyltransferase activity, transferring groups other than amino-acyl groups"/>
    <property type="evidence" value="ECO:0007669"/>
    <property type="project" value="InterPro"/>
</dbReference>
<evidence type="ECO:0000313" key="3">
    <source>
        <dbReference type="EMBL" id="EGQ14722.1"/>
    </source>
</evidence>
<sequence>MVNLQPEMGTNPKQTSIHHMNISSTPRREAKKRIEELDFLKALFILLMIAFHLVYIGDGYPYLKNFVYTFHMPGFLIISGYLMKTDRSARSYGRTLLWLAVPYVTMEAGYVLMASLLPTRDHVDDLTWGVLFHHLFVKPLGPYWYLHTLMVCGGCCFAVFRWVKASATSRLIILGLAYAALAQLGLVSLACAMYFLAGVAIRQSPHSLLEVFRRSWWSLFALAVLFFHPAAFDRATVGGVLIVYLVFSASLSVYSHVPAALRRPLLFLGRNSLALYLFSPIFTICCKALVPYLAFDPTRLLFLCTSLSVCIVGSLGLCRLLDFLHISPLMFGRKRIVG</sequence>
<accession>F9D3H1</accession>
<evidence type="ECO:0000259" key="2">
    <source>
        <dbReference type="Pfam" id="PF01757"/>
    </source>
</evidence>
<feature type="transmembrane region" description="Helical" evidence="1">
    <location>
        <begin position="273"/>
        <end position="293"/>
    </location>
</feature>
<feature type="domain" description="Acyltransferase 3" evidence="2">
    <location>
        <begin position="35"/>
        <end position="312"/>
    </location>
</feature>
<dbReference type="PANTHER" id="PTHR37312:SF1">
    <property type="entry name" value="MEMBRANE-BOUND ACYLTRANSFERASE YKRP-RELATED"/>
    <property type="match status" value="1"/>
</dbReference>
<feature type="transmembrane region" description="Helical" evidence="1">
    <location>
        <begin position="95"/>
        <end position="117"/>
    </location>
</feature>
<evidence type="ECO:0000256" key="1">
    <source>
        <dbReference type="SAM" id="Phobius"/>
    </source>
</evidence>
<keyword evidence="1" id="KW-0472">Membrane</keyword>
<feature type="transmembrane region" description="Helical" evidence="1">
    <location>
        <begin position="143"/>
        <end position="163"/>
    </location>
</feature>
<reference evidence="3 4" key="1">
    <citation type="submission" date="2011-04" db="EMBL/GenBank/DDBJ databases">
        <authorList>
            <person name="Muzny D."/>
            <person name="Qin X."/>
            <person name="Deng J."/>
            <person name="Jiang H."/>
            <person name="Liu Y."/>
            <person name="Qu J."/>
            <person name="Song X.-Z."/>
            <person name="Zhang L."/>
            <person name="Thornton R."/>
            <person name="Coyle M."/>
            <person name="Francisco L."/>
            <person name="Jackson L."/>
            <person name="Javaid M."/>
            <person name="Korchina V."/>
            <person name="Kovar C."/>
            <person name="Mata R."/>
            <person name="Mathew T."/>
            <person name="Ngo R."/>
            <person name="Nguyen L."/>
            <person name="Nguyen N."/>
            <person name="Okwuonu G."/>
            <person name="Ongeri F."/>
            <person name="Pham C."/>
            <person name="Simmons D."/>
            <person name="Wilczek-Boney K."/>
            <person name="Hale W."/>
            <person name="Jakkamsetti A."/>
            <person name="Pham P."/>
            <person name="Ruth R."/>
            <person name="San Lucas F."/>
            <person name="Warren J."/>
            <person name="Zhang J."/>
            <person name="Zhao Z."/>
            <person name="Zhou C."/>
            <person name="Zhu D."/>
            <person name="Lee S."/>
            <person name="Bess C."/>
            <person name="Blankenburg K."/>
            <person name="Forbes L."/>
            <person name="Fu Q."/>
            <person name="Gubbala S."/>
            <person name="Hirani K."/>
            <person name="Jayaseelan J.C."/>
            <person name="Lara F."/>
            <person name="Munidasa M."/>
            <person name="Palculict T."/>
            <person name="Patil S."/>
            <person name="Pu L.-L."/>
            <person name="Saada N."/>
            <person name="Tang L."/>
            <person name="Weissenberger G."/>
            <person name="Zhu Y."/>
            <person name="Hemphill L."/>
            <person name="Shang Y."/>
            <person name="Youmans B."/>
            <person name="Ayvaz T."/>
            <person name="Ross M."/>
            <person name="Santibanez J."/>
            <person name="Aqrawi P."/>
            <person name="Gross S."/>
            <person name="Joshi V."/>
            <person name="Fowler G."/>
            <person name="Nazareth L."/>
            <person name="Reid J."/>
            <person name="Worley K."/>
            <person name="Petrosino J."/>
            <person name="Highlander S."/>
            <person name="Gibbs R."/>
        </authorList>
    </citation>
    <scope>NUCLEOTIDE SEQUENCE [LARGE SCALE GENOMIC DNA]</scope>
    <source>
        <strain evidence="3 4">DSM 3688</strain>
    </source>
</reference>
<name>F9D3H1_PREDD</name>
<dbReference type="AlphaFoldDB" id="F9D3H1"/>
<keyword evidence="1" id="KW-0812">Transmembrane</keyword>
<dbReference type="PANTHER" id="PTHR37312">
    <property type="entry name" value="MEMBRANE-BOUND ACYLTRANSFERASE YKRP-RELATED"/>
    <property type="match status" value="1"/>
</dbReference>
<organism evidence="3 4">
    <name type="scientific">Prevotella dentalis (strain ATCC 49559 / DSM 3688 / JCM 13448 / NCTC 12043 / ES 2772)</name>
    <name type="common">Mitsuokella dentalis</name>
    <dbReference type="NCBI Taxonomy" id="908937"/>
    <lineage>
        <taxon>Bacteria</taxon>
        <taxon>Pseudomonadati</taxon>
        <taxon>Bacteroidota</taxon>
        <taxon>Bacteroidia</taxon>
        <taxon>Bacteroidales</taxon>
        <taxon>Prevotellaceae</taxon>
        <taxon>Prevotella</taxon>
    </lineage>
</organism>
<dbReference type="EMBL" id="AFPW01000019">
    <property type="protein sequence ID" value="EGQ14722.1"/>
    <property type="molecule type" value="Genomic_DNA"/>
</dbReference>
<dbReference type="InterPro" id="IPR052734">
    <property type="entry name" value="Nod_factor_acetyltransferase"/>
</dbReference>
<feature type="transmembrane region" description="Helical" evidence="1">
    <location>
        <begin position="37"/>
        <end position="56"/>
    </location>
</feature>
<dbReference type="Pfam" id="PF01757">
    <property type="entry name" value="Acyl_transf_3"/>
    <property type="match status" value="1"/>
</dbReference>
<dbReference type="eggNOG" id="ENOG5033QXP">
    <property type="taxonomic scope" value="Bacteria"/>
</dbReference>